<name>C7LQP9_DESBD</name>
<dbReference type="RefSeq" id="WP_015775642.1">
    <property type="nucleotide sequence ID" value="NC_013173.1"/>
</dbReference>
<protein>
    <recommendedName>
        <fullName evidence="3">DUF2442 domain-containing protein</fullName>
    </recommendedName>
</protein>
<dbReference type="Gene3D" id="3.30.2020.40">
    <property type="entry name" value="Uncharacterised protein PF10387, DUF2442"/>
    <property type="match status" value="1"/>
</dbReference>
<dbReference type="HOGENOM" id="CLU_177114_1_1_7"/>
<dbReference type="InterPro" id="IPR018841">
    <property type="entry name" value="DUF2442"/>
</dbReference>
<dbReference type="EMBL" id="CP001629">
    <property type="protein sequence ID" value="ACU91555.1"/>
    <property type="molecule type" value="Genomic_DNA"/>
</dbReference>
<sequence length="84" mass="9478">MKKHVVDDIRFETDNLLLRIDGEHKKFALKAISPLLANASPRERDTFEVSPSGYGIHWPLLDEDLSIDALLGIVDAPSWHRKSA</sequence>
<accession>C7LQP9</accession>
<dbReference type="AlphaFoldDB" id="C7LQP9"/>
<proteinExistence type="predicted"/>
<dbReference type="Proteomes" id="UP000002216">
    <property type="component" value="Chromosome"/>
</dbReference>
<dbReference type="STRING" id="525897.Dbac_3483"/>
<dbReference type="Pfam" id="PF10387">
    <property type="entry name" value="DUF2442"/>
    <property type="match status" value="1"/>
</dbReference>
<evidence type="ECO:0008006" key="3">
    <source>
        <dbReference type="Google" id="ProtNLM"/>
    </source>
</evidence>
<dbReference type="OrthoDB" id="337884at2"/>
<dbReference type="eggNOG" id="ENOG5033CIF">
    <property type="taxonomic scope" value="Bacteria"/>
</dbReference>
<dbReference type="KEGG" id="dba:Dbac_3483"/>
<evidence type="ECO:0000313" key="2">
    <source>
        <dbReference type="Proteomes" id="UP000002216"/>
    </source>
</evidence>
<keyword evidence="2" id="KW-1185">Reference proteome</keyword>
<reference evidence="1 2" key="1">
    <citation type="journal article" date="2009" name="Stand. Genomic Sci.">
        <title>Complete genome sequence of Desulfomicrobium baculatum type strain (X).</title>
        <authorList>
            <person name="Copeland A."/>
            <person name="Spring S."/>
            <person name="Goker M."/>
            <person name="Schneider S."/>
            <person name="Lapidus A."/>
            <person name="Del Rio T.G."/>
            <person name="Tice H."/>
            <person name="Cheng J.F."/>
            <person name="Chen F."/>
            <person name="Nolan M."/>
            <person name="Bruce D."/>
            <person name="Goodwin L."/>
            <person name="Pitluck S."/>
            <person name="Ivanova N."/>
            <person name="Mavrommatis K."/>
            <person name="Ovchinnikova G."/>
            <person name="Pati A."/>
            <person name="Chen A."/>
            <person name="Palaniappan K."/>
            <person name="Land M."/>
            <person name="Hauser L."/>
            <person name="Chang Y.J."/>
            <person name="Jeffries C.C."/>
            <person name="Meincke L."/>
            <person name="Sims D."/>
            <person name="Brettin T."/>
            <person name="Detter J.C."/>
            <person name="Han C."/>
            <person name="Chain P."/>
            <person name="Bristow J."/>
            <person name="Eisen J.A."/>
            <person name="Markowitz V."/>
            <person name="Hugenholtz P."/>
            <person name="Kyrpides N.C."/>
            <person name="Klenk H.P."/>
            <person name="Lucas S."/>
        </authorList>
    </citation>
    <scope>NUCLEOTIDE SEQUENCE [LARGE SCALE GENOMIC DNA]</scope>
    <source>
        <strain evidence="2">DSM 4028 / VKM B-1378 / X</strain>
    </source>
</reference>
<gene>
    <name evidence="1" type="ordered locus">Dbac_3483</name>
</gene>
<organism evidence="1 2">
    <name type="scientific">Desulfomicrobium baculatum (strain DSM 4028 / VKM B-1378 / X)</name>
    <name type="common">Desulfovibrio baculatus</name>
    <dbReference type="NCBI Taxonomy" id="525897"/>
    <lineage>
        <taxon>Bacteria</taxon>
        <taxon>Pseudomonadati</taxon>
        <taxon>Thermodesulfobacteriota</taxon>
        <taxon>Desulfovibrionia</taxon>
        <taxon>Desulfovibrionales</taxon>
        <taxon>Desulfomicrobiaceae</taxon>
        <taxon>Desulfomicrobium</taxon>
    </lineage>
</organism>
<evidence type="ECO:0000313" key="1">
    <source>
        <dbReference type="EMBL" id="ACU91555.1"/>
    </source>
</evidence>